<sequence length="97" mass="10389">MQVSVDLDGSGNVEHETGWHEPARGAYSGRPYQRAAALDGLPIGPGDAGNVVPVEEYREPLPHPVGKTCRNTLLVDQSNPIPACLTLDELLQPMMNG</sequence>
<evidence type="ECO:0000313" key="2">
    <source>
        <dbReference type="EMBL" id="MDQ0513489.1"/>
    </source>
</evidence>
<feature type="region of interest" description="Disordered" evidence="1">
    <location>
        <begin position="1"/>
        <end position="26"/>
    </location>
</feature>
<reference evidence="2 3" key="1">
    <citation type="submission" date="2023-07" db="EMBL/GenBank/DDBJ databases">
        <title>Genomic Encyclopedia of Type Strains, Phase IV (KMG-IV): sequencing the most valuable type-strain genomes for metagenomic binning, comparative biology and taxonomic classification.</title>
        <authorList>
            <person name="Goeker M."/>
        </authorList>
    </citation>
    <scope>NUCLEOTIDE SEQUENCE [LARGE SCALE GENOMIC DNA]</scope>
    <source>
        <strain evidence="2 3">DSM 15561</strain>
    </source>
</reference>
<proteinExistence type="predicted"/>
<dbReference type="Proteomes" id="UP001235094">
    <property type="component" value="Unassembled WGS sequence"/>
</dbReference>
<protein>
    <submittedName>
        <fullName evidence="2">Uncharacterized protein</fullName>
    </submittedName>
</protein>
<gene>
    <name evidence="2" type="ORF">QOZ99_004411</name>
</gene>
<evidence type="ECO:0000256" key="1">
    <source>
        <dbReference type="SAM" id="MobiDB-lite"/>
    </source>
</evidence>
<organism evidence="2 3">
    <name type="scientific">Ancylobacter amanitiformis</name>
    <dbReference type="NCBI Taxonomy" id="217069"/>
    <lineage>
        <taxon>Bacteria</taxon>
        <taxon>Pseudomonadati</taxon>
        <taxon>Pseudomonadota</taxon>
        <taxon>Alphaproteobacteria</taxon>
        <taxon>Hyphomicrobiales</taxon>
        <taxon>Xanthobacteraceae</taxon>
        <taxon>Ancylobacter</taxon>
    </lineage>
</organism>
<feature type="compositionally biased region" description="Basic and acidic residues" evidence="1">
    <location>
        <begin position="13"/>
        <end position="23"/>
    </location>
</feature>
<evidence type="ECO:0000313" key="3">
    <source>
        <dbReference type="Proteomes" id="UP001235094"/>
    </source>
</evidence>
<keyword evidence="3" id="KW-1185">Reference proteome</keyword>
<comment type="caution">
    <text evidence="2">The sequence shown here is derived from an EMBL/GenBank/DDBJ whole genome shotgun (WGS) entry which is preliminary data.</text>
</comment>
<dbReference type="EMBL" id="JAUSVR010000032">
    <property type="protein sequence ID" value="MDQ0513489.1"/>
    <property type="molecule type" value="Genomic_DNA"/>
</dbReference>
<name>A0ABU0LXS1_9HYPH</name>
<accession>A0ABU0LXS1</accession>